<reference evidence="2 3" key="1">
    <citation type="submission" date="2019-06" db="EMBL/GenBank/DDBJ databases">
        <title>Sequencing the genomes of 1000 actinobacteria strains.</title>
        <authorList>
            <person name="Klenk H.-P."/>
        </authorList>
    </citation>
    <scope>NUCLEOTIDE SEQUENCE [LARGE SCALE GENOMIC DNA]</scope>
    <source>
        <strain evidence="2 3">DSM 102131</strain>
    </source>
</reference>
<dbReference type="InterPro" id="IPR015943">
    <property type="entry name" value="WD40/YVTN_repeat-like_dom_sf"/>
</dbReference>
<dbReference type="RefSeq" id="WP_154941278.1">
    <property type="nucleotide sequence ID" value="NZ_VIXA01000002.1"/>
</dbReference>
<dbReference type="Gene3D" id="2.130.10.10">
    <property type="entry name" value="YVTN repeat-like/Quinoprotein amine dehydrogenase"/>
    <property type="match status" value="2"/>
</dbReference>
<evidence type="ECO:0000256" key="1">
    <source>
        <dbReference type="SAM" id="SignalP"/>
    </source>
</evidence>
<dbReference type="SUPFAM" id="SSF50969">
    <property type="entry name" value="YVTN repeat-like/Quinoprotein amine dehydrogenase"/>
    <property type="match status" value="1"/>
</dbReference>
<dbReference type="EMBL" id="VIXA01000002">
    <property type="protein sequence ID" value="TWG22847.1"/>
    <property type="molecule type" value="Genomic_DNA"/>
</dbReference>
<dbReference type="InterPro" id="IPR011044">
    <property type="entry name" value="Quino_amine_DH_bsu"/>
</dbReference>
<feature type="signal peptide" evidence="1">
    <location>
        <begin position="1"/>
        <end position="31"/>
    </location>
</feature>
<evidence type="ECO:0000313" key="3">
    <source>
        <dbReference type="Proteomes" id="UP000319927"/>
    </source>
</evidence>
<protein>
    <recommendedName>
        <fullName evidence="4">DNA-binding beta-propeller fold protein YncE</fullName>
    </recommendedName>
</protein>
<keyword evidence="1" id="KW-0732">Signal</keyword>
<dbReference type="PANTHER" id="PTHR47197">
    <property type="entry name" value="PROTEIN NIRF"/>
    <property type="match status" value="1"/>
</dbReference>
<accession>A0A561WG51</accession>
<dbReference type="OrthoDB" id="4332189at2"/>
<gene>
    <name evidence="2" type="ORF">FHX75_121388</name>
</gene>
<evidence type="ECO:0008006" key="4">
    <source>
        <dbReference type="Google" id="ProtNLM"/>
    </source>
</evidence>
<dbReference type="InterPro" id="IPR051200">
    <property type="entry name" value="Host-pathogen_enzymatic-act"/>
</dbReference>
<feature type="chain" id="PRO_5021939884" description="DNA-binding beta-propeller fold protein YncE" evidence="1">
    <location>
        <begin position="32"/>
        <end position="478"/>
    </location>
</feature>
<keyword evidence="3" id="KW-1185">Reference proteome</keyword>
<sequence length="478" mass="49342">MRVKQLARLMVVALGATLGIASPLGSGAAHADSTVGLGMGTYAQLVVDSAHRHLFFSPGRTGSGVRVTDLTGGAQTTIPNLPDASGMALSPDGATLHVALIEAGAIAAIDTRTLTETRRYSIGAGTCPTWLAPAGGKLYFGYGCTYGKGLLGSLDLRGAAPVTALGLPLNGTFVRPPLLRSNPADPDLLFVADRSSVTTPSSGRATVYDVSSGTPALVASMPSDTCTGLHDAALTPDASRVILGCSFLNGDQTAAATQHVAFSTTDLSAAGGYPSGTWPTAVTTSPNGSFVVVANTNRSAETSSTIRVERLDGSLVRSYKLPTDTHVERQGLAVSADNRTLYAVTTDHTGTNPTLRLLTDFTKAESSLTLSAPSSTYRTKITVTGKLAFTNAAVSSPWTLQVAKRDRFGTHVLPSVTTTANGTFSFTDTPRFGGANTYTVTFPGDAGHLASSRSVTVQVSLFTTATTRQPATGVAPRR</sequence>
<proteinExistence type="predicted"/>
<comment type="caution">
    <text evidence="2">The sequence shown here is derived from an EMBL/GenBank/DDBJ whole genome shotgun (WGS) entry which is preliminary data.</text>
</comment>
<dbReference type="AlphaFoldDB" id="A0A561WG51"/>
<dbReference type="PANTHER" id="PTHR47197:SF3">
    <property type="entry name" value="DIHYDRO-HEME D1 DEHYDROGENASE"/>
    <property type="match status" value="1"/>
</dbReference>
<dbReference type="Proteomes" id="UP000319927">
    <property type="component" value="Unassembled WGS sequence"/>
</dbReference>
<evidence type="ECO:0000313" key="2">
    <source>
        <dbReference type="EMBL" id="TWG22847.1"/>
    </source>
</evidence>
<name>A0A561WG51_9ACTN</name>
<organism evidence="2 3">
    <name type="scientific">Micromonospora palomenae</name>
    <dbReference type="NCBI Taxonomy" id="1461247"/>
    <lineage>
        <taxon>Bacteria</taxon>
        <taxon>Bacillati</taxon>
        <taxon>Actinomycetota</taxon>
        <taxon>Actinomycetes</taxon>
        <taxon>Micromonosporales</taxon>
        <taxon>Micromonosporaceae</taxon>
        <taxon>Micromonospora</taxon>
    </lineage>
</organism>